<gene>
    <name evidence="1" type="ORF">J40TS1_29940</name>
</gene>
<sequence>MNIEKIKERQQLRRKILEKLYELFYSGGPEWPSQNKVQGLIGTKKELYIDSEYHKAYHYLLAKEYIQVSSLTPNAKKAADERLAIMITARGIDYVEAILLSEAEDNKGSLESKVDRL</sequence>
<protein>
    <submittedName>
        <fullName evidence="1">Uncharacterized protein</fullName>
    </submittedName>
</protein>
<reference evidence="1" key="1">
    <citation type="submission" date="2021-03" db="EMBL/GenBank/DDBJ databases">
        <title>Antimicrobial resistance genes in bacteria isolated from Japanese honey, and their potential for conferring macrolide and lincosamide resistance in the American foulbrood pathogen Paenibacillus larvae.</title>
        <authorList>
            <person name="Okamoto M."/>
            <person name="Kumagai M."/>
            <person name="Kanamori H."/>
            <person name="Takamatsu D."/>
        </authorList>
    </citation>
    <scope>NUCLEOTIDE SEQUENCE</scope>
    <source>
        <strain evidence="1">J40TS1</strain>
    </source>
</reference>
<proteinExistence type="predicted"/>
<keyword evidence="2" id="KW-1185">Reference proteome</keyword>
<accession>A0A919YQB6</accession>
<organism evidence="1 2">
    <name type="scientific">Paenibacillus montaniterrae</name>
    <dbReference type="NCBI Taxonomy" id="429341"/>
    <lineage>
        <taxon>Bacteria</taxon>
        <taxon>Bacillati</taxon>
        <taxon>Bacillota</taxon>
        <taxon>Bacilli</taxon>
        <taxon>Bacillales</taxon>
        <taxon>Paenibacillaceae</taxon>
        <taxon>Paenibacillus</taxon>
    </lineage>
</organism>
<evidence type="ECO:0000313" key="1">
    <source>
        <dbReference type="EMBL" id="GIP17352.1"/>
    </source>
</evidence>
<dbReference type="AlphaFoldDB" id="A0A919YQB6"/>
<name>A0A919YQB6_9BACL</name>
<comment type="caution">
    <text evidence="1">The sequence shown here is derived from an EMBL/GenBank/DDBJ whole genome shotgun (WGS) entry which is preliminary data.</text>
</comment>
<dbReference type="EMBL" id="BOSE01000005">
    <property type="protein sequence ID" value="GIP17352.1"/>
    <property type="molecule type" value="Genomic_DNA"/>
</dbReference>
<evidence type="ECO:0000313" key="2">
    <source>
        <dbReference type="Proteomes" id="UP000683139"/>
    </source>
</evidence>
<dbReference type="RefSeq" id="WP_213516570.1">
    <property type="nucleotide sequence ID" value="NZ_BOSE01000005.1"/>
</dbReference>
<dbReference type="Proteomes" id="UP000683139">
    <property type="component" value="Unassembled WGS sequence"/>
</dbReference>